<reference evidence="3 4" key="1">
    <citation type="journal article" date="2021" name="DNA Res.">
        <title>Genome analysis of Candida subhashii reveals its hybrid nature and dual mitochondrial genome conformations.</title>
        <authorList>
            <person name="Mixao V."/>
            <person name="Hegedusova E."/>
            <person name="Saus E."/>
            <person name="Pryszcz L.P."/>
            <person name="Cillingova A."/>
            <person name="Nosek J."/>
            <person name="Gabaldon T."/>
        </authorList>
    </citation>
    <scope>NUCLEOTIDE SEQUENCE [LARGE SCALE GENOMIC DNA]</scope>
    <source>
        <strain evidence="3 4">CBS 10753</strain>
    </source>
</reference>
<evidence type="ECO:0000313" key="4">
    <source>
        <dbReference type="Proteomes" id="UP000694255"/>
    </source>
</evidence>
<keyword evidence="4" id="KW-1185">Reference proteome</keyword>
<dbReference type="InterPro" id="IPR050357">
    <property type="entry name" value="Arrestin_domain-protein"/>
</dbReference>
<dbReference type="Pfam" id="PF02752">
    <property type="entry name" value="Arrestin_C"/>
    <property type="match status" value="1"/>
</dbReference>
<dbReference type="Proteomes" id="UP000694255">
    <property type="component" value="Unassembled WGS sequence"/>
</dbReference>
<evidence type="ECO:0000259" key="2">
    <source>
        <dbReference type="SMART" id="SM01017"/>
    </source>
</evidence>
<comment type="caution">
    <text evidence="3">The sequence shown here is derived from an EMBL/GenBank/DDBJ whole genome shotgun (WGS) entry which is preliminary data.</text>
</comment>
<dbReference type="GO" id="GO:0005829">
    <property type="term" value="C:cytosol"/>
    <property type="evidence" value="ECO:0007669"/>
    <property type="project" value="TreeGrafter"/>
</dbReference>
<dbReference type="GeneID" id="73470300"/>
<evidence type="ECO:0000256" key="1">
    <source>
        <dbReference type="SAM" id="MobiDB-lite"/>
    </source>
</evidence>
<dbReference type="GO" id="GO:0030674">
    <property type="term" value="F:protein-macromolecule adaptor activity"/>
    <property type="evidence" value="ECO:0007669"/>
    <property type="project" value="TreeGrafter"/>
</dbReference>
<dbReference type="AlphaFoldDB" id="A0A8J5UWJ1"/>
<feature type="region of interest" description="Disordered" evidence="1">
    <location>
        <begin position="578"/>
        <end position="605"/>
    </location>
</feature>
<feature type="region of interest" description="Disordered" evidence="1">
    <location>
        <begin position="412"/>
        <end position="439"/>
    </location>
</feature>
<name>A0A8J5UWJ1_9ASCO</name>
<sequence>MFSHSLDIILFDVKLNSPYKNLILLKGNEYEIETVPLIGRVKLSLNEDAYVRAIHLSLIGEFHYDFLRMDKLGYVCDRKFDHVCVLNVDWANLLTSEQGDIIFGTYGDTTMPFNKLKSRKQDGLSRTLSNRSSVSNVELNIPESGLDGTPFKGIDPASLHSNRFLLPKGNYSLPFSVYLPTNVAETVEGLSVASIQYRLHCEIERGRFEKNHSTSKYLRIVRTLHPQNFNLCDTLEVNNTWPNKVEYSVKAHKKGIAIGSTIPIDILIIPMLKGLSLKGIKCSIVQHYHVKLDDIRSPEFEKIIGSTDLAVPNMDDLEYEKWSFKTYYKVPEQLKILTQSCDCKNSMIVVKHRLKLVIQIRNPEGHVSELRINLPIFVYISANAGRVVGRHFTIDEPYGTFHPCDSTEDVLFKHPEHPSLSSSARSPPSSTETDNEDEIDDVDLASLDRQEEAPPLYQEHVYDEVFDADNPPQSPLIRIHSPGNSPSLMNTTNSSCEDLSSDNDYPISMVSSMESAFGDGMVPARTINSLDLSRVPTYQEAIEEDYIEDNLPDVFAPIYPGNPRDDALSKIQSAPVENNNARGRSLFRGGKDKPRSASETRDGYDVKRNGSGIFGRLFHFGKSKKKVAS</sequence>
<evidence type="ECO:0000313" key="3">
    <source>
        <dbReference type="EMBL" id="KAG7662990.1"/>
    </source>
</evidence>
<dbReference type="SMART" id="SM01017">
    <property type="entry name" value="Arrestin_C"/>
    <property type="match status" value="1"/>
</dbReference>
<dbReference type="PANTHER" id="PTHR11188">
    <property type="entry name" value="ARRESTIN DOMAIN CONTAINING PROTEIN"/>
    <property type="match status" value="1"/>
</dbReference>
<feature type="domain" description="Arrestin C-terminal-like" evidence="2">
    <location>
        <begin position="241"/>
        <end position="383"/>
    </location>
</feature>
<feature type="compositionally biased region" description="Basic and acidic residues" evidence="1">
    <location>
        <begin position="589"/>
        <end position="605"/>
    </location>
</feature>
<dbReference type="InterPro" id="IPR011022">
    <property type="entry name" value="Arrestin_C-like"/>
</dbReference>
<dbReference type="GO" id="GO:0005886">
    <property type="term" value="C:plasma membrane"/>
    <property type="evidence" value="ECO:0007669"/>
    <property type="project" value="TreeGrafter"/>
</dbReference>
<dbReference type="GO" id="GO:0031625">
    <property type="term" value="F:ubiquitin protein ligase binding"/>
    <property type="evidence" value="ECO:0007669"/>
    <property type="project" value="TreeGrafter"/>
</dbReference>
<dbReference type="EMBL" id="JAGSYN010000155">
    <property type="protein sequence ID" value="KAG7662990.1"/>
    <property type="molecule type" value="Genomic_DNA"/>
</dbReference>
<gene>
    <name evidence="3" type="ORF">J8A68_003500</name>
</gene>
<dbReference type="RefSeq" id="XP_049263223.1">
    <property type="nucleotide sequence ID" value="XM_049407363.1"/>
</dbReference>
<dbReference type="GO" id="GO:0070086">
    <property type="term" value="P:ubiquitin-dependent endocytosis"/>
    <property type="evidence" value="ECO:0007669"/>
    <property type="project" value="TreeGrafter"/>
</dbReference>
<dbReference type="OrthoDB" id="2333384at2759"/>
<accession>A0A8J5UWJ1</accession>
<feature type="compositionally biased region" description="Low complexity" evidence="1">
    <location>
        <begin position="418"/>
        <end position="430"/>
    </location>
</feature>
<organism evidence="3 4">
    <name type="scientific">[Candida] subhashii</name>
    <dbReference type="NCBI Taxonomy" id="561895"/>
    <lineage>
        <taxon>Eukaryota</taxon>
        <taxon>Fungi</taxon>
        <taxon>Dikarya</taxon>
        <taxon>Ascomycota</taxon>
        <taxon>Saccharomycotina</taxon>
        <taxon>Pichiomycetes</taxon>
        <taxon>Debaryomycetaceae</taxon>
        <taxon>Spathaspora</taxon>
    </lineage>
</organism>
<protein>
    <recommendedName>
        <fullName evidence="2">Arrestin C-terminal-like domain-containing protein</fullName>
    </recommendedName>
</protein>
<dbReference type="PANTHER" id="PTHR11188:SF17">
    <property type="entry name" value="FI21816P1"/>
    <property type="match status" value="1"/>
</dbReference>
<proteinExistence type="predicted"/>